<sequence length="176" mass="20697">MSASLQINQTMSLYIPYVSSEITKEQVTYVFESNLFGEVSRVDFISKTDYSDHYYNAAYVHFKEWKNSIMVHHFQEKLVDYMNGKTENMVRVVYDDPYYWNVFINKKSSLTKYVSGSGERKMCLDLSDFYASRKKEQEEQEKQPVVVNKNEQITTNEMGAYILSILRNNSSCEKCK</sequence>
<evidence type="ECO:0000259" key="1">
    <source>
        <dbReference type="PROSITE" id="PS50102"/>
    </source>
</evidence>
<dbReference type="EMBL" id="MN739495">
    <property type="protein sequence ID" value="QHT08400.1"/>
    <property type="molecule type" value="Genomic_DNA"/>
</dbReference>
<evidence type="ECO:0000313" key="2">
    <source>
        <dbReference type="EMBL" id="QHT08400.1"/>
    </source>
</evidence>
<name>A0A6C0CWT1_9ZZZZ</name>
<organism evidence="2">
    <name type="scientific">viral metagenome</name>
    <dbReference type="NCBI Taxonomy" id="1070528"/>
    <lineage>
        <taxon>unclassified sequences</taxon>
        <taxon>metagenomes</taxon>
        <taxon>organismal metagenomes</taxon>
    </lineage>
</organism>
<reference evidence="2" key="1">
    <citation type="journal article" date="2020" name="Nature">
        <title>Giant virus diversity and host interactions through global metagenomics.</title>
        <authorList>
            <person name="Schulz F."/>
            <person name="Roux S."/>
            <person name="Paez-Espino D."/>
            <person name="Jungbluth S."/>
            <person name="Walsh D.A."/>
            <person name="Denef V.J."/>
            <person name="McMahon K.D."/>
            <person name="Konstantinidis K.T."/>
            <person name="Eloe-Fadrosh E.A."/>
            <person name="Kyrpides N.C."/>
            <person name="Woyke T."/>
        </authorList>
    </citation>
    <scope>NUCLEOTIDE SEQUENCE</scope>
    <source>
        <strain evidence="2">GVMAG-M-3300022752-66</strain>
    </source>
</reference>
<feature type="domain" description="RRM" evidence="1">
    <location>
        <begin position="11"/>
        <end position="97"/>
    </location>
</feature>
<dbReference type="AlphaFoldDB" id="A0A6C0CWT1"/>
<accession>A0A6C0CWT1</accession>
<dbReference type="GO" id="GO:0003723">
    <property type="term" value="F:RNA binding"/>
    <property type="evidence" value="ECO:0007669"/>
    <property type="project" value="InterPro"/>
</dbReference>
<protein>
    <recommendedName>
        <fullName evidence="1">RRM domain-containing protein</fullName>
    </recommendedName>
</protein>
<dbReference type="InterPro" id="IPR000504">
    <property type="entry name" value="RRM_dom"/>
</dbReference>
<proteinExistence type="predicted"/>
<dbReference type="PROSITE" id="PS50102">
    <property type="entry name" value="RRM"/>
    <property type="match status" value="1"/>
</dbReference>